<gene>
    <name evidence="3" type="ORF">HID58_064513</name>
</gene>
<protein>
    <recommendedName>
        <fullName evidence="2">Neprosin PEP catalytic domain-containing protein</fullName>
    </recommendedName>
</protein>
<feature type="transmembrane region" description="Helical" evidence="1">
    <location>
        <begin position="28"/>
        <end position="54"/>
    </location>
</feature>
<proteinExistence type="predicted"/>
<reference evidence="3 4" key="1">
    <citation type="submission" date="2021-05" db="EMBL/GenBank/DDBJ databases">
        <title>Genome Assembly of Synthetic Allotetraploid Brassica napus Reveals Homoeologous Exchanges between Subgenomes.</title>
        <authorList>
            <person name="Davis J.T."/>
        </authorList>
    </citation>
    <scope>NUCLEOTIDE SEQUENCE [LARGE SCALE GENOMIC DNA]</scope>
    <source>
        <strain evidence="4">cv. Da-Ae</strain>
        <tissue evidence="3">Seedling</tissue>
    </source>
</reference>
<comment type="caution">
    <text evidence="3">The sequence shown here is derived from an EMBL/GenBank/DDBJ whole genome shotgun (WGS) entry which is preliminary data.</text>
</comment>
<feature type="domain" description="Neprosin PEP catalytic" evidence="2">
    <location>
        <begin position="172"/>
        <end position="394"/>
    </location>
</feature>
<dbReference type="InterPro" id="IPR004314">
    <property type="entry name" value="Neprosin"/>
</dbReference>
<dbReference type="PROSITE" id="PS52045">
    <property type="entry name" value="NEPROSIN_PEP_CD"/>
    <property type="match status" value="1"/>
</dbReference>
<dbReference type="EMBL" id="JAGKQM010000015">
    <property type="protein sequence ID" value="KAH0877119.1"/>
    <property type="molecule type" value="Genomic_DNA"/>
</dbReference>
<dbReference type="PANTHER" id="PTHR31589">
    <property type="entry name" value="PROTEIN, PUTATIVE (DUF239)-RELATED-RELATED"/>
    <property type="match status" value="1"/>
</dbReference>
<dbReference type="Pfam" id="PF14365">
    <property type="entry name" value="Neprosin_AP"/>
    <property type="match status" value="1"/>
</dbReference>
<evidence type="ECO:0000259" key="2">
    <source>
        <dbReference type="PROSITE" id="PS52045"/>
    </source>
</evidence>
<keyword evidence="1" id="KW-0472">Membrane</keyword>
<keyword evidence="4" id="KW-1185">Reference proteome</keyword>
<dbReference type="Proteomes" id="UP000824890">
    <property type="component" value="Unassembled WGS sequence"/>
</dbReference>
<name>A0ABQ7ZAF3_BRANA</name>
<dbReference type="InterPro" id="IPR053168">
    <property type="entry name" value="Glutamic_endopeptidase"/>
</dbReference>
<evidence type="ECO:0000256" key="1">
    <source>
        <dbReference type="SAM" id="Phobius"/>
    </source>
</evidence>
<keyword evidence="1" id="KW-1133">Transmembrane helix</keyword>
<sequence length="418" mass="46887">MNMRELGRGANSRLVMTCHLFRATNIPVFFSCGVAIVTLLLGSNLLQWPIYFFWRICSYGRRRDRGSTKIAMITMAVLLLSSCGISVGEPILTIQSPDGDVIDCLNTMDQPSLKNPLLKNHIFQETPSDHVKREDDGFGLQVWHSEGITCPRGTIPIRRFDKNISHTKYDPLVPNAADRATKGHKAKIKWQPVYGTKASLSVWSPIVEFPADFSLAQIWLVSGQYEENNLNTIEAGWQVSNTPFFCIALEAAITRTSTYGGDQFAITLQLWKDVFTGNWWMGMGENIVPIGYWPAEIFTSLSDHATTVQWGGEVYRNTSGRNTTLQMGSGKYPNKGFRQAAYFCNIRIAKENRTLLPIEDFVIGGTQLDSYTIRKSHSKVCGTHFYYGGPGPLRSAASVRGDYLSIVYLLLLSFYFLV</sequence>
<evidence type="ECO:0000313" key="4">
    <source>
        <dbReference type="Proteomes" id="UP000824890"/>
    </source>
</evidence>
<evidence type="ECO:0000313" key="3">
    <source>
        <dbReference type="EMBL" id="KAH0877119.1"/>
    </source>
</evidence>
<accession>A0ABQ7ZAF3</accession>
<organism evidence="3 4">
    <name type="scientific">Brassica napus</name>
    <name type="common">Rape</name>
    <dbReference type="NCBI Taxonomy" id="3708"/>
    <lineage>
        <taxon>Eukaryota</taxon>
        <taxon>Viridiplantae</taxon>
        <taxon>Streptophyta</taxon>
        <taxon>Embryophyta</taxon>
        <taxon>Tracheophyta</taxon>
        <taxon>Spermatophyta</taxon>
        <taxon>Magnoliopsida</taxon>
        <taxon>eudicotyledons</taxon>
        <taxon>Gunneridae</taxon>
        <taxon>Pentapetalae</taxon>
        <taxon>rosids</taxon>
        <taxon>malvids</taxon>
        <taxon>Brassicales</taxon>
        <taxon>Brassicaceae</taxon>
        <taxon>Brassiceae</taxon>
        <taxon>Brassica</taxon>
    </lineage>
</organism>
<dbReference type="InterPro" id="IPR025521">
    <property type="entry name" value="Neprosin_propep"/>
</dbReference>
<dbReference type="Pfam" id="PF03080">
    <property type="entry name" value="Neprosin"/>
    <property type="match status" value="2"/>
</dbReference>
<dbReference type="PANTHER" id="PTHR31589:SF110">
    <property type="entry name" value="PROTEIN, PUTATIVE (DUF239)-RELATED"/>
    <property type="match status" value="1"/>
</dbReference>
<keyword evidence="1" id="KW-0812">Transmembrane</keyword>